<reference evidence="2 3" key="1">
    <citation type="journal article" date="2018" name="PLoS Pathog.">
        <title>Evolution of structural diversity of trichothecenes, a family of toxins produced by plant pathogenic and entomopathogenic fungi.</title>
        <authorList>
            <person name="Proctor R.H."/>
            <person name="McCormick S.P."/>
            <person name="Kim H.S."/>
            <person name="Cardoza R.E."/>
            <person name="Stanley A.M."/>
            <person name="Lindo L."/>
            <person name="Kelly A."/>
            <person name="Brown D.W."/>
            <person name="Lee T."/>
            <person name="Vaughan M.M."/>
            <person name="Alexander N.J."/>
            <person name="Busman M."/>
            <person name="Gutierrez S."/>
        </authorList>
    </citation>
    <scope>NUCLEOTIDE SEQUENCE [LARGE SCALE GENOMIC DNA]</scope>
    <source>
        <strain evidence="2 3">NRRL 20695</strain>
    </source>
</reference>
<feature type="compositionally biased region" description="Basic residues" evidence="1">
    <location>
        <begin position="164"/>
        <end position="173"/>
    </location>
</feature>
<feature type="compositionally biased region" description="Basic and acidic residues" evidence="1">
    <location>
        <begin position="716"/>
        <end position="731"/>
    </location>
</feature>
<feature type="compositionally biased region" description="Low complexity" evidence="1">
    <location>
        <begin position="307"/>
        <end position="327"/>
    </location>
</feature>
<dbReference type="OrthoDB" id="1703270at2759"/>
<feature type="region of interest" description="Disordered" evidence="1">
    <location>
        <begin position="292"/>
        <end position="351"/>
    </location>
</feature>
<feature type="compositionally biased region" description="Basic and acidic residues" evidence="1">
    <location>
        <begin position="28"/>
        <end position="37"/>
    </location>
</feature>
<organism evidence="2 3">
    <name type="scientific">Fusarium longipes</name>
    <dbReference type="NCBI Taxonomy" id="694270"/>
    <lineage>
        <taxon>Eukaryota</taxon>
        <taxon>Fungi</taxon>
        <taxon>Dikarya</taxon>
        <taxon>Ascomycota</taxon>
        <taxon>Pezizomycotina</taxon>
        <taxon>Sordariomycetes</taxon>
        <taxon>Hypocreomycetidae</taxon>
        <taxon>Hypocreales</taxon>
        <taxon>Nectriaceae</taxon>
        <taxon>Fusarium</taxon>
    </lineage>
</organism>
<keyword evidence="3" id="KW-1185">Reference proteome</keyword>
<dbReference type="EMBL" id="PXOG01000042">
    <property type="protein sequence ID" value="RGP79712.1"/>
    <property type="molecule type" value="Genomic_DNA"/>
</dbReference>
<evidence type="ECO:0000256" key="1">
    <source>
        <dbReference type="SAM" id="MobiDB-lite"/>
    </source>
</evidence>
<accession>A0A395T5Y6</accession>
<feature type="compositionally biased region" description="Acidic residues" evidence="1">
    <location>
        <begin position="105"/>
        <end position="114"/>
    </location>
</feature>
<dbReference type="STRING" id="694270.A0A395T5Y6"/>
<feature type="region of interest" description="Disordered" evidence="1">
    <location>
        <begin position="1"/>
        <end position="52"/>
    </location>
</feature>
<feature type="region of interest" description="Disordered" evidence="1">
    <location>
        <begin position="681"/>
        <end position="744"/>
    </location>
</feature>
<name>A0A395T5Y6_9HYPO</name>
<feature type="compositionally biased region" description="Polar residues" evidence="1">
    <location>
        <begin position="465"/>
        <end position="476"/>
    </location>
</feature>
<dbReference type="AlphaFoldDB" id="A0A395T5Y6"/>
<feature type="region of interest" description="Disordered" evidence="1">
    <location>
        <begin position="450"/>
        <end position="476"/>
    </location>
</feature>
<evidence type="ECO:0000313" key="3">
    <source>
        <dbReference type="Proteomes" id="UP000266234"/>
    </source>
</evidence>
<comment type="caution">
    <text evidence="2">The sequence shown here is derived from an EMBL/GenBank/DDBJ whole genome shotgun (WGS) entry which is preliminary data.</text>
</comment>
<feature type="compositionally biased region" description="Basic and acidic residues" evidence="1">
    <location>
        <begin position="84"/>
        <end position="99"/>
    </location>
</feature>
<feature type="region of interest" description="Disordered" evidence="1">
    <location>
        <begin position="135"/>
        <end position="196"/>
    </location>
</feature>
<evidence type="ECO:0000313" key="2">
    <source>
        <dbReference type="EMBL" id="RGP79712.1"/>
    </source>
</evidence>
<gene>
    <name evidence="2" type="ORF">FLONG3_2156</name>
</gene>
<feature type="region of interest" description="Disordered" evidence="1">
    <location>
        <begin position="65"/>
        <end position="116"/>
    </location>
</feature>
<protein>
    <submittedName>
        <fullName evidence="2">40s ribosomal s8</fullName>
    </submittedName>
</protein>
<proteinExistence type="predicted"/>
<sequence>MNPCAPTFVPTVEDGSTSNDDDTISPSTEKRLSDRKVPLKPHQSPQLTSITIDPDEYDTMFPALQGAQVDGRSVRSPKPVRRSISSDETKTAIEYEKPEYQNADESVDSSSEELEYLKPTVYTPKKKSLEYLKPTVYTPPTSSQERPRRSGVVKRAVRSTNARSRSRSPRHAWRPPTPHPEGKPRGPKSRHSPSPVAQIDELTRYPTSAAYPSLSYSHYYPGFHGQVQEYIDYVPYMMPPMPHLMVPPAMPYTAWPMLASPWPVPMTQPSKSGCPPGCECHYKRAYGSQFNGDGGTFYGQPPPQTYLRPQPQSQPRTQQQTLQQSRPGTDYDAHLHPLSRSSAENDDTKRPSQIRSIKSLHGETPSMSNSVPANTPLKTQVERIKQESRDRQLVGVVCKDGTKREQINKELREAAEQHTKATGFIPTRQVKSAQDSPSVLRAAKINIKRESQAHAQELGKPPQNAPTGPSSTRTLAQSFSATVRKALNLNGSDSGAWSQSKSWTSFATKERQAFQRMMANLRYMSADQSPFVPQSPAELTAFKAALAESKTKKLGQKVEQRLAKTNARVAEGVEDKNEPMMKLLGGRKFEDHLSPVFAAFNCFNKARMKPPYRAEWPSLAELKEEGDKRASRQGRCLPLPRMDFIASRFLDWADEAYNSDGSIRWDKKVVQVGFRYICPVTGQEPSMTPPPELQTDEAPFLPAQLLHDIDAVDSETEGKKEKDKEKKGGKDLKKKNTGGNEISK</sequence>
<dbReference type="Proteomes" id="UP000266234">
    <property type="component" value="Unassembled WGS sequence"/>
</dbReference>